<evidence type="ECO:0000256" key="4">
    <source>
        <dbReference type="ARBA" id="ARBA00012086"/>
    </source>
</evidence>
<evidence type="ECO:0000313" key="17">
    <source>
        <dbReference type="Proteomes" id="UP001143474"/>
    </source>
</evidence>
<dbReference type="InterPro" id="IPR013785">
    <property type="entry name" value="Aldolase_TIM"/>
</dbReference>
<dbReference type="RefSeq" id="WP_271215646.1">
    <property type="nucleotide sequence ID" value="NZ_BAAAVD010000006.1"/>
</dbReference>
<keyword evidence="6 12" id="KW-0028">Amino-acid biosynthesis</keyword>
<comment type="caution">
    <text evidence="16">The sequence shown here is derived from an EMBL/GenBank/DDBJ whole genome shotgun (WGS) entry which is preliminary data.</text>
</comment>
<dbReference type="GO" id="GO:0008840">
    <property type="term" value="F:4-hydroxy-tetrahydrodipicolinate synthase activity"/>
    <property type="evidence" value="ECO:0007669"/>
    <property type="project" value="UniProtKB-UniRule"/>
</dbReference>
<evidence type="ECO:0000256" key="3">
    <source>
        <dbReference type="ARBA" id="ARBA00007592"/>
    </source>
</evidence>
<evidence type="ECO:0000256" key="14">
    <source>
        <dbReference type="PIRSR" id="PIRSR001365-1"/>
    </source>
</evidence>
<dbReference type="EC" id="4.3.3.7" evidence="4 12"/>
<comment type="similarity">
    <text evidence="3 12 13">Belongs to the DapA family.</text>
</comment>
<keyword evidence="8 12" id="KW-0457">Lysine biosynthesis</keyword>
<keyword evidence="9 12" id="KW-0456">Lyase</keyword>
<dbReference type="Proteomes" id="UP001143474">
    <property type="component" value="Unassembled WGS sequence"/>
</dbReference>
<dbReference type="InterPro" id="IPR002220">
    <property type="entry name" value="DapA-like"/>
</dbReference>
<keyword evidence="7 12" id="KW-0220">Diaminopimelate biosynthesis</keyword>
<comment type="subunit">
    <text evidence="12">Homotetramer; dimer of dimers.</text>
</comment>
<dbReference type="SMART" id="SM01130">
    <property type="entry name" value="DHDPS"/>
    <property type="match status" value="1"/>
</dbReference>
<dbReference type="Gene3D" id="3.20.20.70">
    <property type="entry name" value="Aldolase class I"/>
    <property type="match status" value="1"/>
</dbReference>
<accession>A0A9W6MAX8</accession>
<comment type="catalytic activity">
    <reaction evidence="11 12">
        <text>L-aspartate 4-semialdehyde + pyruvate = (2S,4S)-4-hydroxy-2,3,4,5-tetrahydrodipicolinate + H2O + H(+)</text>
        <dbReference type="Rhea" id="RHEA:34171"/>
        <dbReference type="ChEBI" id="CHEBI:15361"/>
        <dbReference type="ChEBI" id="CHEBI:15377"/>
        <dbReference type="ChEBI" id="CHEBI:15378"/>
        <dbReference type="ChEBI" id="CHEBI:67139"/>
        <dbReference type="ChEBI" id="CHEBI:537519"/>
        <dbReference type="EC" id="4.3.3.7"/>
    </reaction>
</comment>
<reference evidence="16" key="2">
    <citation type="submission" date="2023-01" db="EMBL/GenBank/DDBJ databases">
        <authorList>
            <person name="Sun Q."/>
            <person name="Evtushenko L."/>
        </authorList>
    </citation>
    <scope>NUCLEOTIDE SEQUENCE</scope>
    <source>
        <strain evidence="16">VKM Ac-2007</strain>
    </source>
</reference>
<gene>
    <name evidence="16" type="primary">dapA_1</name>
    <name evidence="12" type="synonym">dapA</name>
    <name evidence="16" type="ORF">GCM10017600_04830</name>
</gene>
<dbReference type="InterPro" id="IPR005263">
    <property type="entry name" value="DapA"/>
</dbReference>
<evidence type="ECO:0000313" key="16">
    <source>
        <dbReference type="EMBL" id="GLK07078.1"/>
    </source>
</evidence>
<comment type="caution">
    <text evidence="12">Lacks conserved residue(s) required for the propagation of feature annotation.</text>
</comment>
<dbReference type="PRINTS" id="PR00146">
    <property type="entry name" value="DHPICSNTHASE"/>
</dbReference>
<evidence type="ECO:0000256" key="11">
    <source>
        <dbReference type="ARBA" id="ARBA00047836"/>
    </source>
</evidence>
<evidence type="ECO:0000256" key="6">
    <source>
        <dbReference type="ARBA" id="ARBA00022605"/>
    </source>
</evidence>
<keyword evidence="17" id="KW-1185">Reference proteome</keyword>
<evidence type="ECO:0000256" key="15">
    <source>
        <dbReference type="PIRSR" id="PIRSR001365-2"/>
    </source>
</evidence>
<organism evidence="16 17">
    <name type="scientific">Streptosporangium carneum</name>
    <dbReference type="NCBI Taxonomy" id="47481"/>
    <lineage>
        <taxon>Bacteria</taxon>
        <taxon>Bacillati</taxon>
        <taxon>Actinomycetota</taxon>
        <taxon>Actinomycetes</taxon>
        <taxon>Streptosporangiales</taxon>
        <taxon>Streptosporangiaceae</taxon>
        <taxon>Streptosporangium</taxon>
    </lineage>
</organism>
<sequence length="293" mass="30908">MHELHGVVTATPTPFTTSGEVDEARFRELIRWFLTSGVHGISVAGSQGEFYSLETAERLRLIEIAVEETDGRVPVYAGTGAVSTRDSVALTRAAESIGADVAMVITPYFVSPSPAELAEHFRQVAAATTLPVLLYNNPPRTGVTLVPADLSALGGNVVGVKDSGGDLTVAIEHMLNGALLFSGRDTITLALLLHGAAGAISPAACVFPRLLVRMYDEARAGRFEQARAISDALAPLRRAWDLGSFPVVIKEAMALAGHDPGPARAPIAPLSPSGRAALAEVVERIQKIESELL</sequence>
<evidence type="ECO:0000256" key="12">
    <source>
        <dbReference type="HAMAP-Rule" id="MF_00418"/>
    </source>
</evidence>
<keyword evidence="5 12" id="KW-0963">Cytoplasm</keyword>
<proteinExistence type="inferred from homology"/>
<feature type="binding site" evidence="12 15">
    <location>
        <position position="200"/>
    </location>
    <ligand>
        <name>pyruvate</name>
        <dbReference type="ChEBI" id="CHEBI:15361"/>
    </ligand>
</feature>
<dbReference type="Pfam" id="PF00701">
    <property type="entry name" value="DHDPS"/>
    <property type="match status" value="1"/>
</dbReference>
<name>A0A9W6MAX8_9ACTN</name>
<comment type="caution">
    <text evidence="12">Was originally thought to be a dihydrodipicolinate synthase (DHDPS), catalyzing the condensation of (S)-aspartate-beta-semialdehyde [(S)-ASA] and pyruvate to dihydrodipicolinate (DHDP). However, it was shown in E.coli that the product of the enzymatic reaction is not dihydrodipicolinate but in fact (4S)-4-hydroxy-2,3,4,5-tetrahydro-(2S)-dipicolinic acid (HTPA), and that the consecutive dehydration reaction leading to DHDP is not spontaneous but catalyzed by DapB.</text>
</comment>
<dbReference type="GO" id="GO:0019877">
    <property type="term" value="P:diaminopimelate biosynthetic process"/>
    <property type="evidence" value="ECO:0007669"/>
    <property type="project" value="UniProtKB-UniRule"/>
</dbReference>
<feature type="active site" description="Schiff-base intermediate with substrate" evidence="12 14">
    <location>
        <position position="161"/>
    </location>
</feature>
<evidence type="ECO:0000256" key="8">
    <source>
        <dbReference type="ARBA" id="ARBA00023154"/>
    </source>
</evidence>
<dbReference type="EMBL" id="BSEV01000001">
    <property type="protein sequence ID" value="GLK07078.1"/>
    <property type="molecule type" value="Genomic_DNA"/>
</dbReference>
<evidence type="ECO:0000256" key="5">
    <source>
        <dbReference type="ARBA" id="ARBA00022490"/>
    </source>
</evidence>
<comment type="function">
    <text evidence="1 12">Catalyzes the condensation of (S)-aspartate-beta-semialdehyde [(S)-ASA] and pyruvate to 4-hydroxy-tetrahydrodipicolinate (HTPA).</text>
</comment>
<dbReference type="HAMAP" id="MF_00418">
    <property type="entry name" value="DapA"/>
    <property type="match status" value="1"/>
</dbReference>
<dbReference type="PANTHER" id="PTHR12128:SF66">
    <property type="entry name" value="4-HYDROXY-2-OXOGLUTARATE ALDOLASE, MITOCHONDRIAL"/>
    <property type="match status" value="1"/>
</dbReference>
<dbReference type="GO" id="GO:0009089">
    <property type="term" value="P:lysine biosynthetic process via diaminopimelate"/>
    <property type="evidence" value="ECO:0007669"/>
    <property type="project" value="UniProtKB-UniRule"/>
</dbReference>
<evidence type="ECO:0000256" key="9">
    <source>
        <dbReference type="ARBA" id="ARBA00023239"/>
    </source>
</evidence>
<dbReference type="AlphaFoldDB" id="A0A9W6MAX8"/>
<evidence type="ECO:0000256" key="10">
    <source>
        <dbReference type="ARBA" id="ARBA00023270"/>
    </source>
</evidence>
<feature type="site" description="Part of a proton relay during catalysis" evidence="12">
    <location>
        <position position="46"/>
    </location>
</feature>
<comment type="subcellular location">
    <subcellularLocation>
        <location evidence="12">Cytoplasm</location>
    </subcellularLocation>
</comment>
<evidence type="ECO:0000256" key="7">
    <source>
        <dbReference type="ARBA" id="ARBA00022915"/>
    </source>
</evidence>
<keyword evidence="10 12" id="KW-0704">Schiff base</keyword>
<evidence type="ECO:0000256" key="1">
    <source>
        <dbReference type="ARBA" id="ARBA00003294"/>
    </source>
</evidence>
<evidence type="ECO:0000256" key="13">
    <source>
        <dbReference type="PIRNR" id="PIRNR001365"/>
    </source>
</evidence>
<dbReference type="GO" id="GO:0005737">
    <property type="term" value="C:cytoplasm"/>
    <property type="evidence" value="ECO:0007669"/>
    <property type="project" value="UniProtKB-SubCell"/>
</dbReference>
<reference evidence="16" key="1">
    <citation type="journal article" date="2014" name="Int. J. Syst. Evol. Microbiol.">
        <title>Complete genome sequence of Corynebacterium casei LMG S-19264T (=DSM 44701T), isolated from a smear-ripened cheese.</title>
        <authorList>
            <consortium name="US DOE Joint Genome Institute (JGI-PGF)"/>
            <person name="Walter F."/>
            <person name="Albersmeier A."/>
            <person name="Kalinowski J."/>
            <person name="Ruckert C."/>
        </authorList>
    </citation>
    <scope>NUCLEOTIDE SEQUENCE</scope>
    <source>
        <strain evidence="16">VKM Ac-2007</strain>
    </source>
</reference>
<feature type="active site" description="Proton donor/acceptor" evidence="12 14">
    <location>
        <position position="135"/>
    </location>
</feature>
<comment type="pathway">
    <text evidence="2 12">Amino-acid biosynthesis; L-lysine biosynthesis via DAP pathway; (S)-tetrahydrodipicolinate from L-aspartate: step 3/4.</text>
</comment>
<protein>
    <recommendedName>
        <fullName evidence="4 12">4-hydroxy-tetrahydrodipicolinate synthase</fullName>
        <shortName evidence="12">HTPA synthase</shortName>
        <ecNumber evidence="4 12">4.3.3.7</ecNumber>
    </recommendedName>
</protein>
<dbReference type="PANTHER" id="PTHR12128">
    <property type="entry name" value="DIHYDRODIPICOLINATE SYNTHASE"/>
    <property type="match status" value="1"/>
</dbReference>
<evidence type="ECO:0000256" key="2">
    <source>
        <dbReference type="ARBA" id="ARBA00005120"/>
    </source>
</evidence>
<dbReference type="PIRSF" id="PIRSF001365">
    <property type="entry name" value="DHDPS"/>
    <property type="match status" value="1"/>
</dbReference>
<dbReference type="CDD" id="cd00408">
    <property type="entry name" value="DHDPS-like"/>
    <property type="match status" value="1"/>
</dbReference>
<dbReference type="SUPFAM" id="SSF51569">
    <property type="entry name" value="Aldolase"/>
    <property type="match status" value="1"/>
</dbReference>